<protein>
    <submittedName>
        <fullName evidence="1">Uncharacterized protein</fullName>
    </submittedName>
</protein>
<accession>A0A2T6ZY59</accession>
<dbReference type="EMBL" id="NESQ01000066">
    <property type="protein sequence ID" value="PUU80404.1"/>
    <property type="molecule type" value="Genomic_DNA"/>
</dbReference>
<gene>
    <name evidence="1" type="ORF">B9Z19DRAFT_1123666</name>
</gene>
<dbReference type="AlphaFoldDB" id="A0A2T6ZY59"/>
<sequence>MVDTLIQSSPIDLWRSLYNNFVHLGIYTLYRDEVKVFIVTSAFLSIMVFSTGKRY</sequence>
<evidence type="ECO:0000313" key="1">
    <source>
        <dbReference type="EMBL" id="PUU80404.1"/>
    </source>
</evidence>
<name>A0A2T6ZY59_TUBBO</name>
<evidence type="ECO:0000313" key="2">
    <source>
        <dbReference type="Proteomes" id="UP000244722"/>
    </source>
</evidence>
<keyword evidence="2" id="KW-1185">Reference proteome</keyword>
<comment type="caution">
    <text evidence="1">The sequence shown here is derived from an EMBL/GenBank/DDBJ whole genome shotgun (WGS) entry which is preliminary data.</text>
</comment>
<reference evidence="1 2" key="1">
    <citation type="submission" date="2017-04" db="EMBL/GenBank/DDBJ databases">
        <title>Draft genome sequence of Tuber borchii Vittad., a whitish edible truffle.</title>
        <authorList>
            <consortium name="DOE Joint Genome Institute"/>
            <person name="Murat C."/>
            <person name="Kuo A."/>
            <person name="Barry K.W."/>
            <person name="Clum A."/>
            <person name="Dockter R.B."/>
            <person name="Fauchery L."/>
            <person name="Iotti M."/>
            <person name="Kohler A."/>
            <person name="Labutti K."/>
            <person name="Lindquist E.A."/>
            <person name="Lipzen A."/>
            <person name="Ohm R.A."/>
            <person name="Wang M."/>
            <person name="Grigoriev I.V."/>
            <person name="Zambonelli A."/>
            <person name="Martin F.M."/>
        </authorList>
    </citation>
    <scope>NUCLEOTIDE SEQUENCE [LARGE SCALE GENOMIC DNA]</scope>
    <source>
        <strain evidence="1 2">Tbo3840</strain>
    </source>
</reference>
<organism evidence="1 2">
    <name type="scientific">Tuber borchii</name>
    <name type="common">White truffle</name>
    <dbReference type="NCBI Taxonomy" id="42251"/>
    <lineage>
        <taxon>Eukaryota</taxon>
        <taxon>Fungi</taxon>
        <taxon>Dikarya</taxon>
        <taxon>Ascomycota</taxon>
        <taxon>Pezizomycotina</taxon>
        <taxon>Pezizomycetes</taxon>
        <taxon>Pezizales</taxon>
        <taxon>Tuberaceae</taxon>
        <taxon>Tuber</taxon>
    </lineage>
</organism>
<proteinExistence type="predicted"/>
<dbReference type="Proteomes" id="UP000244722">
    <property type="component" value="Unassembled WGS sequence"/>
</dbReference>